<evidence type="ECO:0008006" key="4">
    <source>
        <dbReference type="Google" id="ProtNLM"/>
    </source>
</evidence>
<evidence type="ECO:0000256" key="1">
    <source>
        <dbReference type="SAM" id="Phobius"/>
    </source>
</evidence>
<evidence type="ECO:0000313" key="2">
    <source>
        <dbReference type="EMBL" id="EFD93018.1"/>
    </source>
</evidence>
<dbReference type="AlphaFoldDB" id="D6GUX4"/>
<feature type="transmembrane region" description="Helical" evidence="1">
    <location>
        <begin position="104"/>
        <end position="123"/>
    </location>
</feature>
<dbReference type="EMBL" id="GG745548">
    <property type="protein sequence ID" value="EFD93018.1"/>
    <property type="molecule type" value="Genomic_DNA"/>
</dbReference>
<feature type="transmembrane region" description="Helical" evidence="1">
    <location>
        <begin position="223"/>
        <end position="241"/>
    </location>
</feature>
<dbReference type="Proteomes" id="UP000009376">
    <property type="component" value="Unassembled WGS sequence"/>
</dbReference>
<sequence>IIIELILGIALLLGMFKKPVYILGAVYSILLWATVDQFGGPYIAGTLNTGATLIYFIAFIFLIFIEINYTYRDISLDSLIIKRLPKFSKIALFKKKKDPSKRQNGYRFFSMAFGVILGINASLKLISGTASNIAGNQLMQLLGEPTIIIHYLLFWDSIILPHMYLFTYVIYPGVEFFIAFCLILFVLRKQIYILGITYSFFIWSVIQGFGGPFFPGVTDISSGPLYIIIFLLLIFCNKDFLSNKKNKLVMKQIKHKKVNL</sequence>
<keyword evidence="1" id="KW-1133">Transmembrane helix</keyword>
<accession>D6GUX4</accession>
<name>D6GUX4_PARA5</name>
<feature type="non-terminal residue" evidence="2">
    <location>
        <position position="1"/>
    </location>
</feature>
<feature type="transmembrane region" description="Helical" evidence="1">
    <location>
        <begin position="163"/>
        <end position="185"/>
    </location>
</feature>
<proteinExistence type="predicted"/>
<reference evidence="2 3" key="1">
    <citation type="journal article" date="2010" name="Proc. Natl. Acad. Sci. U.S.A.">
        <title>Enigmatic, ultrasmall, uncultivated Archaea.</title>
        <authorList>
            <person name="Baker B.J."/>
            <person name="Comolli L.R."/>
            <person name="Dick G.J."/>
            <person name="Hauser L.J."/>
            <person name="Hyatt D."/>
            <person name="Dill B.D."/>
            <person name="Land M.L."/>
            <person name="Verberkmoes N.C."/>
            <person name="Hettich R.L."/>
            <person name="Banfield J.F."/>
        </authorList>
    </citation>
    <scope>NUCLEOTIDE SEQUENCE [LARGE SCALE GENOMIC DNA]</scope>
</reference>
<evidence type="ECO:0000313" key="3">
    <source>
        <dbReference type="Proteomes" id="UP000009376"/>
    </source>
</evidence>
<organism evidence="2 3">
    <name type="scientific">Candidatus Parvarchaeum acidophilus ARMAN-5</name>
    <dbReference type="NCBI Taxonomy" id="662762"/>
    <lineage>
        <taxon>Archaea</taxon>
        <taxon>Candidatus Parvarchaeota</taxon>
        <taxon>Candidatus Parvarchaeum</taxon>
    </lineage>
</organism>
<keyword evidence="1" id="KW-0472">Membrane</keyword>
<gene>
    <name evidence="2" type="ORF">BJBARM5_0273</name>
</gene>
<feature type="transmembrane region" description="Helical" evidence="1">
    <location>
        <begin position="192"/>
        <end position="211"/>
    </location>
</feature>
<keyword evidence="1" id="KW-0812">Transmembrane</keyword>
<feature type="transmembrane region" description="Helical" evidence="1">
    <location>
        <begin position="52"/>
        <end position="71"/>
    </location>
</feature>
<protein>
    <recommendedName>
        <fullName evidence="4">DoxX family protein</fullName>
    </recommendedName>
</protein>